<dbReference type="Pfam" id="PF09527">
    <property type="entry name" value="ATPase_gene1"/>
    <property type="match status" value="1"/>
</dbReference>
<gene>
    <name evidence="2" type="ORF">CIAN88_02720</name>
    <name evidence="3" type="ORF">DXA38_02270</name>
</gene>
<comment type="caution">
    <text evidence="2">The sequence shown here is derived from an EMBL/GenBank/DDBJ whole genome shotgun (WGS) entry which is preliminary data.</text>
</comment>
<dbReference type="OrthoDB" id="1652812at2"/>
<feature type="transmembrane region" description="Helical" evidence="1">
    <location>
        <begin position="7"/>
        <end position="28"/>
    </location>
</feature>
<reference evidence="3 5" key="2">
    <citation type="submission" date="2018-08" db="EMBL/GenBank/DDBJ databases">
        <title>A genome reference for cultivated species of the human gut microbiota.</title>
        <authorList>
            <person name="Zou Y."/>
            <person name="Xue W."/>
            <person name="Luo G."/>
        </authorList>
    </citation>
    <scope>NUCLEOTIDE SEQUENCE [LARGE SCALE GENOMIC DNA]</scope>
    <source>
        <strain evidence="3 5">OF01-2LB</strain>
    </source>
</reference>
<proteinExistence type="predicted"/>
<evidence type="ECO:0000313" key="3">
    <source>
        <dbReference type="EMBL" id="RGC18544.1"/>
    </source>
</evidence>
<name>A0A099IBH6_CLOIN</name>
<dbReference type="Proteomes" id="UP000260025">
    <property type="component" value="Unassembled WGS sequence"/>
</dbReference>
<evidence type="ECO:0000313" key="2">
    <source>
        <dbReference type="EMBL" id="KGJ54557.1"/>
    </source>
</evidence>
<dbReference type="EMBL" id="JQIF01000014">
    <property type="protein sequence ID" value="KGJ54557.1"/>
    <property type="molecule type" value="Genomic_DNA"/>
</dbReference>
<keyword evidence="1" id="KW-0812">Transmembrane</keyword>
<dbReference type="Proteomes" id="UP000030008">
    <property type="component" value="Unassembled WGS sequence"/>
</dbReference>
<dbReference type="RefSeq" id="WP_044903976.1">
    <property type="nucleotide sequence ID" value="NZ_BAABYY010000002.1"/>
</dbReference>
<sequence length="63" mass="7180">MKEAYQAMRLMFTMALACGAAVWIGAWLDDVFHTSPWCLLILLAYAIISSLYLMIRKLGDDHE</sequence>
<protein>
    <submittedName>
        <fullName evidence="3">AtpZ/AtpI family protein</fullName>
    </submittedName>
</protein>
<accession>A0A099IBH6</accession>
<dbReference type="AlphaFoldDB" id="A0A099IBH6"/>
<evidence type="ECO:0000313" key="5">
    <source>
        <dbReference type="Proteomes" id="UP000260025"/>
    </source>
</evidence>
<dbReference type="InterPro" id="IPR032820">
    <property type="entry name" value="ATPase_put"/>
</dbReference>
<dbReference type="EMBL" id="QVEV01000002">
    <property type="protein sequence ID" value="RGC18544.1"/>
    <property type="molecule type" value="Genomic_DNA"/>
</dbReference>
<keyword evidence="1" id="KW-0472">Membrane</keyword>
<evidence type="ECO:0000256" key="1">
    <source>
        <dbReference type="SAM" id="Phobius"/>
    </source>
</evidence>
<feature type="transmembrane region" description="Helical" evidence="1">
    <location>
        <begin position="34"/>
        <end position="55"/>
    </location>
</feature>
<organism evidence="2 4">
    <name type="scientific">Clostridium innocuum</name>
    <dbReference type="NCBI Taxonomy" id="1522"/>
    <lineage>
        <taxon>Bacteria</taxon>
        <taxon>Bacillati</taxon>
        <taxon>Bacillota</taxon>
        <taxon>Clostridia</taxon>
        <taxon>Eubacteriales</taxon>
        <taxon>Clostridiaceae</taxon>
        <taxon>Clostridium</taxon>
    </lineage>
</organism>
<keyword evidence="1" id="KW-1133">Transmembrane helix</keyword>
<reference evidence="2 4" key="1">
    <citation type="submission" date="2014-08" db="EMBL/GenBank/DDBJ databases">
        <title>Clostridium innocuum, an unnegligible vancomycin-resistant pathogen causing extra-intestinal infections.</title>
        <authorList>
            <person name="Feng Y."/>
            <person name="Chiu C.-H."/>
        </authorList>
    </citation>
    <scope>NUCLEOTIDE SEQUENCE [LARGE SCALE GENOMIC DNA]</scope>
    <source>
        <strain evidence="2 4">AN88</strain>
    </source>
</reference>
<evidence type="ECO:0000313" key="4">
    <source>
        <dbReference type="Proteomes" id="UP000030008"/>
    </source>
</evidence>